<proteinExistence type="predicted"/>
<dbReference type="AlphaFoldDB" id="A0AAD8H2B9"/>
<sequence>MGFLDNCANLRALIATAGNVRAAVALLIHAGKVWWNPPLPEMHLHSILGTTAPIPVPMTKLVTSMGPGPSIRTDFGEYFVKKDVALIEIHGKNVGLCNIIKKEKDRINHIWVVEATKNSDYSLTYEHKRYIHLKHAVVASQEWAEVSSLTIEKLKQKVKMNGAHLTIAKRTRFGLNKMLVKLVAKRPGTAKDPAYETYRGDESSELRERKNVESK</sequence>
<name>A0AAD8H2B9_9APIA</name>
<evidence type="ECO:0000313" key="2">
    <source>
        <dbReference type="EMBL" id="KAK1358913.1"/>
    </source>
</evidence>
<dbReference type="SUPFAM" id="SSF46934">
    <property type="entry name" value="UBA-like"/>
    <property type="match status" value="1"/>
</dbReference>
<reference evidence="2" key="1">
    <citation type="submission" date="2023-02" db="EMBL/GenBank/DDBJ databases">
        <title>Genome of toxic invasive species Heracleum sosnowskyi carries increased number of genes despite the absence of recent whole-genome duplications.</title>
        <authorList>
            <person name="Schelkunov M."/>
            <person name="Shtratnikova V."/>
            <person name="Makarenko M."/>
            <person name="Klepikova A."/>
            <person name="Omelchenko D."/>
            <person name="Novikova G."/>
            <person name="Obukhova E."/>
            <person name="Bogdanov V."/>
            <person name="Penin A."/>
            <person name="Logacheva M."/>
        </authorList>
    </citation>
    <scope>NUCLEOTIDE SEQUENCE</scope>
    <source>
        <strain evidence="2">Hsosn_3</strain>
        <tissue evidence="2">Leaf</tissue>
    </source>
</reference>
<reference evidence="2" key="2">
    <citation type="submission" date="2023-05" db="EMBL/GenBank/DDBJ databases">
        <authorList>
            <person name="Schelkunov M.I."/>
        </authorList>
    </citation>
    <scope>NUCLEOTIDE SEQUENCE</scope>
    <source>
        <strain evidence="2">Hsosn_3</strain>
        <tissue evidence="2">Leaf</tissue>
    </source>
</reference>
<feature type="compositionally biased region" description="Basic and acidic residues" evidence="1">
    <location>
        <begin position="198"/>
        <end position="215"/>
    </location>
</feature>
<dbReference type="Proteomes" id="UP001237642">
    <property type="component" value="Unassembled WGS sequence"/>
</dbReference>
<gene>
    <name evidence="2" type="ORF">POM88_043387</name>
</gene>
<evidence type="ECO:0000313" key="3">
    <source>
        <dbReference type="Proteomes" id="UP001237642"/>
    </source>
</evidence>
<comment type="caution">
    <text evidence="2">The sequence shown here is derived from an EMBL/GenBank/DDBJ whole genome shotgun (WGS) entry which is preliminary data.</text>
</comment>
<protein>
    <submittedName>
        <fullName evidence="2">Uncharacterized protein</fullName>
    </submittedName>
</protein>
<dbReference type="EMBL" id="JAUIZM010000010">
    <property type="protein sequence ID" value="KAK1358913.1"/>
    <property type="molecule type" value="Genomic_DNA"/>
</dbReference>
<accession>A0AAD8H2B9</accession>
<feature type="region of interest" description="Disordered" evidence="1">
    <location>
        <begin position="188"/>
        <end position="215"/>
    </location>
</feature>
<keyword evidence="3" id="KW-1185">Reference proteome</keyword>
<organism evidence="2 3">
    <name type="scientific">Heracleum sosnowskyi</name>
    <dbReference type="NCBI Taxonomy" id="360622"/>
    <lineage>
        <taxon>Eukaryota</taxon>
        <taxon>Viridiplantae</taxon>
        <taxon>Streptophyta</taxon>
        <taxon>Embryophyta</taxon>
        <taxon>Tracheophyta</taxon>
        <taxon>Spermatophyta</taxon>
        <taxon>Magnoliopsida</taxon>
        <taxon>eudicotyledons</taxon>
        <taxon>Gunneridae</taxon>
        <taxon>Pentapetalae</taxon>
        <taxon>asterids</taxon>
        <taxon>campanulids</taxon>
        <taxon>Apiales</taxon>
        <taxon>Apiaceae</taxon>
        <taxon>Apioideae</taxon>
        <taxon>apioid superclade</taxon>
        <taxon>Tordylieae</taxon>
        <taxon>Tordyliinae</taxon>
        <taxon>Heracleum</taxon>
    </lineage>
</organism>
<dbReference type="InterPro" id="IPR009060">
    <property type="entry name" value="UBA-like_sf"/>
</dbReference>
<dbReference type="Gene3D" id="1.10.8.10">
    <property type="entry name" value="DNA helicase RuvA subunit, C-terminal domain"/>
    <property type="match status" value="1"/>
</dbReference>
<evidence type="ECO:0000256" key="1">
    <source>
        <dbReference type="SAM" id="MobiDB-lite"/>
    </source>
</evidence>